<protein>
    <submittedName>
        <fullName evidence="3">Spermidine/putrescine ABC transporter substrate-binding protein</fullName>
    </submittedName>
</protein>
<evidence type="ECO:0000256" key="2">
    <source>
        <dbReference type="SAM" id="MobiDB-lite"/>
    </source>
</evidence>
<sequence>MAALSAAGLLAAACGTDEPRVADAVSRAGASTSVSPSAAATTPSRPAVPSASPSPSGPVPSPIASVGPGERALSVLTLNGYAEWGGTDPKVKWVAGFEQETGCKVSIRYYDPYQEEKPDDFSPSSFDVISATPVVGGRLIAQRKVAPLNTTLVGGYDRIPRTLRELASVNQDDQVYGVPFLWGTSEVLYDSAKVRPAGAEAIFTDEGPVVFRDSPLSLADAALVLKERGADIADPFDLTPAQLDEAAALFSSEKAAPGRRLFWRDPIEVVQAFATGSARLAQGTPYLLDVLTRGHTKVRAVTDRPVTGWADSWMVSAQAAHPSCAYQWLEWNASPDVQRRAAMWNGLAPADPDACKGRARAIRRICADYRVGDAKAFAGVFFAVRPPDYAQWADRWSRIAPRPR</sequence>
<dbReference type="Pfam" id="PF13416">
    <property type="entry name" value="SBP_bac_8"/>
    <property type="match status" value="1"/>
</dbReference>
<dbReference type="SUPFAM" id="SSF53850">
    <property type="entry name" value="Periplasmic binding protein-like II"/>
    <property type="match status" value="1"/>
</dbReference>
<dbReference type="PANTHER" id="PTHR30222:SF18">
    <property type="entry name" value="BIFUNCTIONAL POLYHYDROXYBUTYRATE SYNTHASE _ ABC TRANSPORTER PERIPLASMIC BINDING PROTEIN-RELATED"/>
    <property type="match status" value="1"/>
</dbReference>
<keyword evidence="4" id="KW-1185">Reference proteome</keyword>
<evidence type="ECO:0000313" key="4">
    <source>
        <dbReference type="Proteomes" id="UP000603904"/>
    </source>
</evidence>
<organism evidence="3 4">
    <name type="scientific">Microbispora corallina</name>
    <dbReference type="NCBI Taxonomy" id="83302"/>
    <lineage>
        <taxon>Bacteria</taxon>
        <taxon>Bacillati</taxon>
        <taxon>Actinomycetota</taxon>
        <taxon>Actinomycetes</taxon>
        <taxon>Streptosporangiales</taxon>
        <taxon>Streptosporangiaceae</taxon>
        <taxon>Microbispora</taxon>
    </lineage>
</organism>
<accession>A0ABQ4FSL7</accession>
<dbReference type="EMBL" id="BOOC01000002">
    <property type="protein sequence ID" value="GIH37830.1"/>
    <property type="molecule type" value="Genomic_DNA"/>
</dbReference>
<gene>
    <name evidence="3" type="ORF">Mco01_08300</name>
</gene>
<feature type="region of interest" description="Disordered" evidence="2">
    <location>
        <begin position="21"/>
        <end position="65"/>
    </location>
</feature>
<evidence type="ECO:0000256" key="1">
    <source>
        <dbReference type="ARBA" id="ARBA00022729"/>
    </source>
</evidence>
<dbReference type="InterPro" id="IPR006059">
    <property type="entry name" value="SBP"/>
</dbReference>
<reference evidence="3 4" key="1">
    <citation type="submission" date="2021-01" db="EMBL/GenBank/DDBJ databases">
        <title>Whole genome shotgun sequence of Microbispora corallina NBRC 16416.</title>
        <authorList>
            <person name="Komaki H."/>
            <person name="Tamura T."/>
        </authorList>
    </citation>
    <scope>NUCLEOTIDE SEQUENCE [LARGE SCALE GENOMIC DNA]</scope>
    <source>
        <strain evidence="3 4">NBRC 16416</strain>
    </source>
</reference>
<proteinExistence type="predicted"/>
<dbReference type="PANTHER" id="PTHR30222">
    <property type="entry name" value="SPERMIDINE/PUTRESCINE-BINDING PERIPLASMIC PROTEIN"/>
    <property type="match status" value="1"/>
</dbReference>
<dbReference type="Gene3D" id="3.40.190.10">
    <property type="entry name" value="Periplasmic binding protein-like II"/>
    <property type="match status" value="2"/>
</dbReference>
<comment type="caution">
    <text evidence="3">The sequence shown here is derived from an EMBL/GenBank/DDBJ whole genome shotgun (WGS) entry which is preliminary data.</text>
</comment>
<keyword evidence="1" id="KW-0732">Signal</keyword>
<dbReference type="Proteomes" id="UP000603904">
    <property type="component" value="Unassembled WGS sequence"/>
</dbReference>
<feature type="compositionally biased region" description="Low complexity" evidence="2">
    <location>
        <begin position="28"/>
        <end position="54"/>
    </location>
</feature>
<evidence type="ECO:0000313" key="3">
    <source>
        <dbReference type="EMBL" id="GIH37830.1"/>
    </source>
</evidence>
<name>A0ABQ4FSL7_9ACTN</name>